<proteinExistence type="predicted"/>
<dbReference type="InterPro" id="IPR002781">
    <property type="entry name" value="TM_pro_TauE-like"/>
</dbReference>
<protein>
    <submittedName>
        <fullName evidence="6">Uncharacterized protein</fullName>
    </submittedName>
</protein>
<reference evidence="6" key="1">
    <citation type="submission" date="2019-08" db="EMBL/GenBank/DDBJ databases">
        <authorList>
            <person name="Kucharzyk K."/>
            <person name="Murdoch R.W."/>
            <person name="Higgins S."/>
            <person name="Loffler F."/>
        </authorList>
    </citation>
    <scope>NUCLEOTIDE SEQUENCE</scope>
</reference>
<feature type="transmembrane region" description="Helical" evidence="5">
    <location>
        <begin position="241"/>
        <end position="259"/>
    </location>
</feature>
<accession>A0A644XPK5</accession>
<evidence type="ECO:0000256" key="1">
    <source>
        <dbReference type="ARBA" id="ARBA00004141"/>
    </source>
</evidence>
<dbReference type="Pfam" id="PF01925">
    <property type="entry name" value="TauE"/>
    <property type="match status" value="1"/>
</dbReference>
<evidence type="ECO:0000256" key="4">
    <source>
        <dbReference type="ARBA" id="ARBA00023136"/>
    </source>
</evidence>
<gene>
    <name evidence="6" type="ORF">SDC9_64485</name>
</gene>
<keyword evidence="2 5" id="KW-0812">Transmembrane</keyword>
<dbReference type="InterPro" id="IPR051598">
    <property type="entry name" value="TSUP/Inactive_protease-like"/>
</dbReference>
<dbReference type="AlphaFoldDB" id="A0A644XPK5"/>
<sequence length="260" mass="26772">MINLGTYIALPIVGFVVGLLIVSLGGGGGAVYVGILTVFFHISPAIAASTSLATTIPTTAVGAFSHWKAGNVNLRFGLTMLVSGAVGSVIGSLCSGFLPQGLYNKLTGIILLLLALQMLISFLRKKHGKTAEQDTAQTKMENTIKAVCFGLLGGIMSGLVGLSGGGPIVAGLMILGCPALETIGTSVLVLFGIAVTGFLAHLSVGNIDWKLVGLLAIGTMCGALAGPFLLKRADKKKLEKVLQPVLFIMIVVMGGMLMFK</sequence>
<name>A0A644XPK5_9ZZZZ</name>
<feature type="transmembrane region" description="Helical" evidence="5">
    <location>
        <begin position="144"/>
        <end position="162"/>
    </location>
</feature>
<dbReference type="EMBL" id="VSSQ01002916">
    <property type="protein sequence ID" value="MPM18079.1"/>
    <property type="molecule type" value="Genomic_DNA"/>
</dbReference>
<evidence type="ECO:0000256" key="3">
    <source>
        <dbReference type="ARBA" id="ARBA00022989"/>
    </source>
</evidence>
<feature type="transmembrane region" description="Helical" evidence="5">
    <location>
        <begin position="211"/>
        <end position="229"/>
    </location>
</feature>
<feature type="transmembrane region" description="Helical" evidence="5">
    <location>
        <begin position="7"/>
        <end position="32"/>
    </location>
</feature>
<dbReference type="PANTHER" id="PTHR43701:SF2">
    <property type="entry name" value="MEMBRANE TRANSPORTER PROTEIN YJNA-RELATED"/>
    <property type="match status" value="1"/>
</dbReference>
<comment type="caution">
    <text evidence="6">The sequence shown here is derived from an EMBL/GenBank/DDBJ whole genome shotgun (WGS) entry which is preliminary data.</text>
</comment>
<feature type="transmembrane region" description="Helical" evidence="5">
    <location>
        <begin position="76"/>
        <end position="98"/>
    </location>
</feature>
<feature type="transmembrane region" description="Helical" evidence="5">
    <location>
        <begin position="38"/>
        <end position="64"/>
    </location>
</feature>
<evidence type="ECO:0000256" key="2">
    <source>
        <dbReference type="ARBA" id="ARBA00022692"/>
    </source>
</evidence>
<feature type="transmembrane region" description="Helical" evidence="5">
    <location>
        <begin position="104"/>
        <end position="123"/>
    </location>
</feature>
<organism evidence="6">
    <name type="scientific">bioreactor metagenome</name>
    <dbReference type="NCBI Taxonomy" id="1076179"/>
    <lineage>
        <taxon>unclassified sequences</taxon>
        <taxon>metagenomes</taxon>
        <taxon>ecological metagenomes</taxon>
    </lineage>
</organism>
<dbReference type="PANTHER" id="PTHR43701">
    <property type="entry name" value="MEMBRANE TRANSPORTER PROTEIN MJ0441-RELATED"/>
    <property type="match status" value="1"/>
</dbReference>
<keyword evidence="4 5" id="KW-0472">Membrane</keyword>
<evidence type="ECO:0000313" key="6">
    <source>
        <dbReference type="EMBL" id="MPM18079.1"/>
    </source>
</evidence>
<feature type="transmembrane region" description="Helical" evidence="5">
    <location>
        <begin position="168"/>
        <end position="199"/>
    </location>
</feature>
<dbReference type="GO" id="GO:0016020">
    <property type="term" value="C:membrane"/>
    <property type="evidence" value="ECO:0007669"/>
    <property type="project" value="UniProtKB-SubCell"/>
</dbReference>
<keyword evidence="3 5" id="KW-1133">Transmembrane helix</keyword>
<comment type="subcellular location">
    <subcellularLocation>
        <location evidence="1">Membrane</location>
        <topology evidence="1">Multi-pass membrane protein</topology>
    </subcellularLocation>
</comment>
<evidence type="ECO:0000256" key="5">
    <source>
        <dbReference type="SAM" id="Phobius"/>
    </source>
</evidence>